<name>A0A8H5F2Q8_9AGAR</name>
<dbReference type="GO" id="GO:0003676">
    <property type="term" value="F:nucleic acid binding"/>
    <property type="evidence" value="ECO:0007669"/>
    <property type="project" value="InterPro"/>
</dbReference>
<dbReference type="Proteomes" id="UP000567179">
    <property type="component" value="Unassembled WGS sequence"/>
</dbReference>
<gene>
    <name evidence="1" type="ORF">D9619_001127</name>
</gene>
<keyword evidence="2" id="KW-1185">Reference proteome</keyword>
<dbReference type="EMBL" id="JAACJJ010000028">
    <property type="protein sequence ID" value="KAF5321476.1"/>
    <property type="molecule type" value="Genomic_DNA"/>
</dbReference>
<dbReference type="Gene3D" id="3.30.420.10">
    <property type="entry name" value="Ribonuclease H-like superfamily/Ribonuclease H"/>
    <property type="match status" value="1"/>
</dbReference>
<organism evidence="1 2">
    <name type="scientific">Psilocybe cf. subviscida</name>
    <dbReference type="NCBI Taxonomy" id="2480587"/>
    <lineage>
        <taxon>Eukaryota</taxon>
        <taxon>Fungi</taxon>
        <taxon>Dikarya</taxon>
        <taxon>Basidiomycota</taxon>
        <taxon>Agaricomycotina</taxon>
        <taxon>Agaricomycetes</taxon>
        <taxon>Agaricomycetidae</taxon>
        <taxon>Agaricales</taxon>
        <taxon>Agaricineae</taxon>
        <taxon>Strophariaceae</taxon>
        <taxon>Psilocybe</taxon>
    </lineage>
</organism>
<dbReference type="SUPFAM" id="SSF53098">
    <property type="entry name" value="Ribonuclease H-like"/>
    <property type="match status" value="1"/>
</dbReference>
<proteinExistence type="predicted"/>
<evidence type="ECO:0000313" key="2">
    <source>
        <dbReference type="Proteomes" id="UP000567179"/>
    </source>
</evidence>
<comment type="caution">
    <text evidence="1">The sequence shown here is derived from an EMBL/GenBank/DDBJ whole genome shotgun (WGS) entry which is preliminary data.</text>
</comment>
<accession>A0A8H5F2Q8</accession>
<evidence type="ECO:0000313" key="1">
    <source>
        <dbReference type="EMBL" id="KAF5321476.1"/>
    </source>
</evidence>
<sequence>MHMLGNSSRGLSPSHKRLLYRSCIIPIATYGFQLWYFAGAKNKAAIKTLNKMQRQAALWITGAFCTSPGGGIKALAKVKDSLMQADTILPRAVENMDPFHALAQPGLRLLDRSCDRIMFDAPSRSPPLPPPPPGDGPSAEEILDARMWANALIRDKIHVPKKMAALAAMPVPKSAHIKPIDSKTLVRAQQRLYLNAFLQELEGDADTIHAAVDGSLPTSEGLQATAAVIIQWQTEQLHRNRFVASRVTVHDAELYAIRSAVVQCTQHDAKQIVIFTDAIGSAHVTVDPSPHSGQAHSLAVCAVLQGWLQGDKEHTITFVDVPSSLRWSLHGQAHQYATQLRVPLRRDPALTFNSIRQTTDLWHEQEWKTKFLQSPLPGAAFLRLRGVDGTQLQPSSKGGPWIKLAGSDNALFARMCRLPHSLFLQLMAGQRAHPGILS</sequence>
<dbReference type="InterPro" id="IPR012337">
    <property type="entry name" value="RNaseH-like_sf"/>
</dbReference>
<dbReference type="InterPro" id="IPR036397">
    <property type="entry name" value="RNaseH_sf"/>
</dbReference>
<evidence type="ECO:0008006" key="3">
    <source>
        <dbReference type="Google" id="ProtNLM"/>
    </source>
</evidence>
<dbReference type="AlphaFoldDB" id="A0A8H5F2Q8"/>
<dbReference type="OrthoDB" id="3258143at2759"/>
<protein>
    <recommendedName>
        <fullName evidence="3">RNase H type-1 domain-containing protein</fullName>
    </recommendedName>
</protein>
<reference evidence="1 2" key="1">
    <citation type="journal article" date="2020" name="ISME J.">
        <title>Uncovering the hidden diversity of litter-decomposition mechanisms in mushroom-forming fungi.</title>
        <authorList>
            <person name="Floudas D."/>
            <person name="Bentzer J."/>
            <person name="Ahren D."/>
            <person name="Johansson T."/>
            <person name="Persson P."/>
            <person name="Tunlid A."/>
        </authorList>
    </citation>
    <scope>NUCLEOTIDE SEQUENCE [LARGE SCALE GENOMIC DNA]</scope>
    <source>
        <strain evidence="1 2">CBS 101986</strain>
    </source>
</reference>